<evidence type="ECO:0000313" key="2">
    <source>
        <dbReference type="EMBL" id="MDX3133065.1"/>
    </source>
</evidence>
<name>A0AAJ2UNE3_9ACTN</name>
<sequence>MRKEYGGTTALDGVSLEIGAALPLAAHRTPSALDEPVDRPTSAAETPPGDWTPACGRR</sequence>
<organism evidence="2 3">
    <name type="scientific">Streptomyces europaeiscabiei</name>
    <dbReference type="NCBI Taxonomy" id="146819"/>
    <lineage>
        <taxon>Bacteria</taxon>
        <taxon>Bacillati</taxon>
        <taxon>Actinomycetota</taxon>
        <taxon>Actinomycetes</taxon>
        <taxon>Kitasatosporales</taxon>
        <taxon>Streptomycetaceae</taxon>
        <taxon>Streptomyces</taxon>
    </lineage>
</organism>
<evidence type="ECO:0000256" key="1">
    <source>
        <dbReference type="SAM" id="MobiDB-lite"/>
    </source>
</evidence>
<dbReference type="RefSeq" id="WP_234441003.1">
    <property type="nucleotide sequence ID" value="NZ_JARAWN010000181.1"/>
</dbReference>
<dbReference type="AlphaFoldDB" id="A0AAJ2UNE3"/>
<evidence type="ECO:0000313" key="3">
    <source>
        <dbReference type="Proteomes" id="UP001273589"/>
    </source>
</evidence>
<proteinExistence type="predicted"/>
<protein>
    <submittedName>
        <fullName evidence="2">Uncharacterized protein</fullName>
    </submittedName>
</protein>
<feature type="region of interest" description="Disordered" evidence="1">
    <location>
        <begin position="27"/>
        <end position="58"/>
    </location>
</feature>
<accession>A0AAJ2UNE3</accession>
<comment type="caution">
    <text evidence="2">The sequence shown here is derived from an EMBL/GenBank/DDBJ whole genome shotgun (WGS) entry which is preliminary data.</text>
</comment>
<gene>
    <name evidence="2" type="ORF">PV367_25560</name>
</gene>
<dbReference type="Proteomes" id="UP001273589">
    <property type="component" value="Unassembled WGS sequence"/>
</dbReference>
<reference evidence="2" key="1">
    <citation type="journal article" date="2023" name="Microb. Genom.">
        <title>Mesoterricola silvestris gen. nov., sp. nov., Mesoterricola sediminis sp. nov., Geothrix oryzae sp. nov., Geothrix edaphica sp. nov., Geothrix rubra sp. nov., and Geothrix limicola sp. nov., six novel members of Acidobacteriota isolated from soils.</title>
        <authorList>
            <person name="Weisberg A.J."/>
            <person name="Pearce E."/>
            <person name="Kramer C.G."/>
            <person name="Chang J.H."/>
            <person name="Clarke C.R."/>
        </authorList>
    </citation>
    <scope>NUCLEOTIDE SEQUENCE</scope>
    <source>
        <strain evidence="2">ND06-05F</strain>
    </source>
</reference>
<dbReference type="EMBL" id="JARAWN010000181">
    <property type="protein sequence ID" value="MDX3133065.1"/>
    <property type="molecule type" value="Genomic_DNA"/>
</dbReference>